<reference evidence="2" key="1">
    <citation type="submission" date="2022-11" db="UniProtKB">
        <authorList>
            <consortium name="WormBaseParasite"/>
        </authorList>
    </citation>
    <scope>IDENTIFICATION</scope>
</reference>
<evidence type="ECO:0000313" key="1">
    <source>
        <dbReference type="Proteomes" id="UP000887576"/>
    </source>
</evidence>
<evidence type="ECO:0000313" key="2">
    <source>
        <dbReference type="WBParaSite" id="JU765_v2.g4510.t1"/>
    </source>
</evidence>
<sequence length="128" mass="14664">MELTYVEKEMIKTEAITTIKELFEIPYIRAEMRELLLEIAPSIIKKTILGSLKAQISINDDNWLYAIDNCPQGGVLFPFDDKMETTQEDDISNIQQETELIGSTIPTTITTRIEPEDVHMEDAPPRTY</sequence>
<name>A0AC34R8C4_9BILA</name>
<organism evidence="1 2">
    <name type="scientific">Panagrolaimus sp. JU765</name>
    <dbReference type="NCBI Taxonomy" id="591449"/>
    <lineage>
        <taxon>Eukaryota</taxon>
        <taxon>Metazoa</taxon>
        <taxon>Ecdysozoa</taxon>
        <taxon>Nematoda</taxon>
        <taxon>Chromadorea</taxon>
        <taxon>Rhabditida</taxon>
        <taxon>Tylenchina</taxon>
        <taxon>Panagrolaimomorpha</taxon>
        <taxon>Panagrolaimoidea</taxon>
        <taxon>Panagrolaimidae</taxon>
        <taxon>Panagrolaimus</taxon>
    </lineage>
</organism>
<protein>
    <submittedName>
        <fullName evidence="2">Uncharacterized protein</fullName>
    </submittedName>
</protein>
<dbReference type="Proteomes" id="UP000887576">
    <property type="component" value="Unplaced"/>
</dbReference>
<proteinExistence type="predicted"/>
<dbReference type="WBParaSite" id="JU765_v2.g4510.t1">
    <property type="protein sequence ID" value="JU765_v2.g4510.t1"/>
    <property type="gene ID" value="JU765_v2.g4510"/>
</dbReference>
<accession>A0AC34R8C4</accession>